<dbReference type="PANTHER" id="PTHR22935">
    <property type="entry name" value="PENICILLIN-BINDING PROTEIN"/>
    <property type="match status" value="1"/>
</dbReference>
<feature type="chain" id="PRO_5003234374" evidence="3">
    <location>
        <begin position="25"/>
        <end position="406"/>
    </location>
</feature>
<protein>
    <submittedName>
        <fullName evidence="5">Beta-lactamase</fullName>
    </submittedName>
</protein>
<keyword evidence="6" id="KW-1185">Reference proteome</keyword>
<comment type="similarity">
    <text evidence="1">Belongs to the beta-lactamase family.</text>
</comment>
<dbReference type="AlphaFoldDB" id="E8X4V0"/>
<feature type="signal peptide" evidence="3">
    <location>
        <begin position="1"/>
        <end position="24"/>
    </location>
</feature>
<dbReference type="KEGG" id="acm:AciX9_3585"/>
<name>E8X4V0_GRATM</name>
<feature type="domain" description="Beta-lactamase-related" evidence="4">
    <location>
        <begin position="38"/>
        <end position="357"/>
    </location>
</feature>
<feature type="region of interest" description="Disordered" evidence="2">
    <location>
        <begin position="387"/>
        <end position="406"/>
    </location>
</feature>
<reference evidence="6" key="1">
    <citation type="submission" date="2011-01" db="EMBL/GenBank/DDBJ databases">
        <title>Complete sequence of chromosome of Acidobacterium sp. MP5ACTX9.</title>
        <authorList>
            <consortium name="US DOE Joint Genome Institute"/>
            <person name="Lucas S."/>
            <person name="Copeland A."/>
            <person name="Lapidus A."/>
            <person name="Cheng J.-F."/>
            <person name="Goodwin L."/>
            <person name="Pitluck S."/>
            <person name="Teshima H."/>
            <person name="Detter J.C."/>
            <person name="Han C."/>
            <person name="Tapia R."/>
            <person name="Land M."/>
            <person name="Hauser L."/>
            <person name="Kyrpides N."/>
            <person name="Ivanova N."/>
            <person name="Ovchinnikova G."/>
            <person name="Pagani I."/>
            <person name="Rawat S.R."/>
            <person name="Mannisto M."/>
            <person name="Haggblom M.M."/>
            <person name="Woyke T."/>
        </authorList>
    </citation>
    <scope>NUCLEOTIDE SEQUENCE [LARGE SCALE GENOMIC DNA]</scope>
    <source>
        <strain evidence="6">MP5ACTX9</strain>
    </source>
</reference>
<organism evidence="6">
    <name type="scientific">Granulicella tundricola (strain ATCC BAA-1859 / DSM 23138 / MP5ACTX9)</name>
    <dbReference type="NCBI Taxonomy" id="1198114"/>
    <lineage>
        <taxon>Bacteria</taxon>
        <taxon>Pseudomonadati</taxon>
        <taxon>Acidobacteriota</taxon>
        <taxon>Terriglobia</taxon>
        <taxon>Terriglobales</taxon>
        <taxon>Acidobacteriaceae</taxon>
        <taxon>Granulicella</taxon>
    </lineage>
</organism>
<dbReference type="SUPFAM" id="SSF56601">
    <property type="entry name" value="beta-lactamase/transpeptidase-like"/>
    <property type="match status" value="1"/>
</dbReference>
<dbReference type="eggNOG" id="COG1680">
    <property type="taxonomic scope" value="Bacteria"/>
</dbReference>
<keyword evidence="3" id="KW-0732">Signal</keyword>
<evidence type="ECO:0000259" key="4">
    <source>
        <dbReference type="Pfam" id="PF00144"/>
    </source>
</evidence>
<dbReference type="RefSeq" id="WP_013581900.1">
    <property type="nucleotide sequence ID" value="NC_015064.1"/>
</dbReference>
<proteinExistence type="inferred from homology"/>
<dbReference type="OrthoDB" id="119951at2"/>
<evidence type="ECO:0000256" key="1">
    <source>
        <dbReference type="ARBA" id="ARBA00038473"/>
    </source>
</evidence>
<dbReference type="MEROPS" id="S12.012"/>
<feature type="compositionally biased region" description="Basic residues" evidence="2">
    <location>
        <begin position="391"/>
        <end position="406"/>
    </location>
</feature>
<dbReference type="InterPro" id="IPR051478">
    <property type="entry name" value="Beta-lactamase-like_AB/R"/>
</dbReference>
<dbReference type="InterPro" id="IPR012338">
    <property type="entry name" value="Beta-lactam/transpept-like"/>
</dbReference>
<dbReference type="Gene3D" id="3.40.710.10">
    <property type="entry name" value="DD-peptidase/beta-lactamase superfamily"/>
    <property type="match status" value="1"/>
</dbReference>
<evidence type="ECO:0000256" key="3">
    <source>
        <dbReference type="SAM" id="SignalP"/>
    </source>
</evidence>
<accession>E8X4V0</accession>
<dbReference type="NCBIfam" id="NF007943">
    <property type="entry name" value="PRK10662.1"/>
    <property type="match status" value="1"/>
</dbReference>
<dbReference type="Proteomes" id="UP000000343">
    <property type="component" value="Chromosome"/>
</dbReference>
<dbReference type="InterPro" id="IPR001466">
    <property type="entry name" value="Beta-lactam-related"/>
</dbReference>
<evidence type="ECO:0000313" key="6">
    <source>
        <dbReference type="Proteomes" id="UP000000343"/>
    </source>
</evidence>
<sequence>MPKPKLIALLALAALLPALSRAQALPDLKSADTLGQSLLERSGSTGLVLVVVRDKEIYVHGFGETAPGSHQAPTATSLLRLCSLTKIFAADLLIKLVQDKTVRLDDPLKSYAPVNATVPDKQARPITLGDLATHTAGLPREMAPTPRGSGHFTFPNHAQRWNWLPTAHLITVPGTAALYSNLSFDLLGDALQSAAQMPYAALLRARTLKPLAMWETNYTPTPAQCARLLQGVHDEGQCTDTQATAGSSGLYSTPTDISHWLQYLLGQQVGITPGQNPAAQAVYLQPSQLASISGLDHAGEATGIGLGWIHTPGSLDPTATDSEIIEKTGGGAGFLTYIAINQSRHTAIFVAATDGLPETHLNLFKAANNVLLTLAGLPPLPEAPPIYHPASKPKRAAHKAATHRRL</sequence>
<dbReference type="PANTHER" id="PTHR22935:SF95">
    <property type="entry name" value="BETA-LACTAMASE-LIKE 1-RELATED"/>
    <property type="match status" value="1"/>
</dbReference>
<dbReference type="EMBL" id="CP002480">
    <property type="protein sequence ID" value="ADW70589.1"/>
    <property type="molecule type" value="Genomic_DNA"/>
</dbReference>
<dbReference type="PaxDb" id="1198114-AciX9_3585"/>
<evidence type="ECO:0000256" key="2">
    <source>
        <dbReference type="SAM" id="MobiDB-lite"/>
    </source>
</evidence>
<dbReference type="Pfam" id="PF00144">
    <property type="entry name" value="Beta-lactamase"/>
    <property type="match status" value="1"/>
</dbReference>
<gene>
    <name evidence="5" type="ordered locus">AciX9_3585</name>
</gene>
<evidence type="ECO:0000313" key="5">
    <source>
        <dbReference type="EMBL" id="ADW70589.1"/>
    </source>
</evidence>
<dbReference type="HOGENOM" id="CLU_020027_7_1_0"/>